<dbReference type="EMBL" id="CP009922">
    <property type="protein sequence ID" value="AKG43627.1"/>
    <property type="molecule type" value="Genomic_DNA"/>
</dbReference>
<feature type="compositionally biased region" description="Low complexity" evidence="1">
    <location>
        <begin position="133"/>
        <end position="145"/>
    </location>
</feature>
<keyword evidence="2" id="KW-0812">Transmembrane</keyword>
<feature type="transmembrane region" description="Helical" evidence="2">
    <location>
        <begin position="90"/>
        <end position="113"/>
    </location>
</feature>
<reference evidence="3" key="1">
    <citation type="submission" date="2019-08" db="EMBL/GenBank/DDBJ databases">
        <title>Complete genome sequence of a mangrove-derived Streptomyces xiamenensis.</title>
        <authorList>
            <person name="Xu J."/>
        </authorList>
    </citation>
    <scope>NUCLEOTIDE SEQUENCE</scope>
    <source>
        <strain evidence="3">318</strain>
    </source>
</reference>
<gene>
    <name evidence="3" type="ORF">SXIM_22430</name>
</gene>
<dbReference type="KEGG" id="sxi:SXIM_22430"/>
<evidence type="ECO:0000256" key="2">
    <source>
        <dbReference type="SAM" id="Phobius"/>
    </source>
</evidence>
<evidence type="ECO:0000313" key="3">
    <source>
        <dbReference type="EMBL" id="AKG43627.1"/>
    </source>
</evidence>
<accession>A0A0F7FTC2</accession>
<dbReference type="PATRIC" id="fig|408015.6.peg.2278"/>
<feature type="transmembrane region" description="Helical" evidence="2">
    <location>
        <begin position="20"/>
        <end position="46"/>
    </location>
</feature>
<evidence type="ECO:0000256" key="1">
    <source>
        <dbReference type="SAM" id="MobiDB-lite"/>
    </source>
</evidence>
<keyword evidence="2" id="KW-1133">Transmembrane helix</keyword>
<name>A0A0F7FTC2_9ACTN</name>
<dbReference type="HOGENOM" id="CLU_041672_0_0_11"/>
<organism evidence="3 4">
    <name type="scientific">Streptomyces xiamenensis</name>
    <dbReference type="NCBI Taxonomy" id="408015"/>
    <lineage>
        <taxon>Bacteria</taxon>
        <taxon>Bacillati</taxon>
        <taxon>Actinomycetota</taxon>
        <taxon>Actinomycetes</taxon>
        <taxon>Kitasatosporales</taxon>
        <taxon>Streptomycetaceae</taxon>
        <taxon>Streptomyces</taxon>
    </lineage>
</organism>
<dbReference type="AlphaFoldDB" id="A0A0F7FTC2"/>
<sequence length="404" mass="42907">MSGSTPPPDRDRRGGVPDTLLVGGLGFVLGLTVLTWTATGLAGWVAHGAWPDGVTFLRTATALRSFLTAPGDVPAAWPQADAETLPGAGLLWLIFLVLVIMLFGGVLWIAIRVSRWRARPRRRPVQEEAADYEAPQAVRAAAPAEAPAPAPRTYEPPHPQQPAPAEPMPAPPAPAPDFTAAVLAAPEGLIVIDPDTRLWARTAARRGKQGPVHVYDPGHASDAPVRLRWTPQRGAEDMPAARSRARALLSPVRPTEPIFQLDAETAETLLRCYLHAAALAGEPIQSVQRWAQGKAGGEPGKILRTHPRAAGGASMELESALTSMPDRRDAALVLIGRALDGLDQLHIRQSCTPGRVDTLALDNLANEGATLYVVGDHAPTAPFRAALVDALVAEQPKLTVIGRV</sequence>
<feature type="region of interest" description="Disordered" evidence="1">
    <location>
        <begin position="122"/>
        <end position="177"/>
    </location>
</feature>
<proteinExistence type="predicted"/>
<dbReference type="RefSeq" id="WP_053116163.1">
    <property type="nucleotide sequence ID" value="NZ_CP009922.3"/>
</dbReference>
<evidence type="ECO:0000313" key="4">
    <source>
        <dbReference type="Proteomes" id="UP000034034"/>
    </source>
</evidence>
<dbReference type="Proteomes" id="UP000034034">
    <property type="component" value="Chromosome"/>
</dbReference>
<dbReference type="STRING" id="408015.SXIM_22430"/>
<feature type="compositionally biased region" description="Pro residues" evidence="1">
    <location>
        <begin position="146"/>
        <end position="175"/>
    </location>
</feature>
<protein>
    <submittedName>
        <fullName evidence="3">Type vi secretion protein</fullName>
    </submittedName>
</protein>
<keyword evidence="4" id="KW-1185">Reference proteome</keyword>
<keyword evidence="2" id="KW-0472">Membrane</keyword>